<proteinExistence type="inferred from homology"/>
<dbReference type="Pfam" id="PF07992">
    <property type="entry name" value="Pyr_redox_2"/>
    <property type="match status" value="1"/>
</dbReference>
<evidence type="ECO:0000313" key="14">
    <source>
        <dbReference type="Proteomes" id="UP000095200"/>
    </source>
</evidence>
<feature type="binding site" evidence="8">
    <location>
        <position position="271"/>
    </location>
    <ligand>
        <name>NAD(+)</name>
        <dbReference type="ChEBI" id="CHEBI:57540"/>
    </ligand>
</feature>
<dbReference type="PRINTS" id="PR00368">
    <property type="entry name" value="FADPNR"/>
</dbReference>
<protein>
    <submittedName>
        <fullName evidence="13">Mercuric reductase</fullName>
    </submittedName>
</protein>
<evidence type="ECO:0000256" key="2">
    <source>
        <dbReference type="ARBA" id="ARBA00022630"/>
    </source>
</evidence>
<keyword evidence="14" id="KW-1185">Reference proteome</keyword>
<gene>
    <name evidence="13" type="ORF">DPF_1946</name>
</gene>
<keyword evidence="2 10" id="KW-0285">Flavoprotein</keyword>
<evidence type="ECO:0000256" key="3">
    <source>
        <dbReference type="ARBA" id="ARBA00022827"/>
    </source>
</evidence>
<dbReference type="Proteomes" id="UP000095200">
    <property type="component" value="Unassembled WGS sequence"/>
</dbReference>
<dbReference type="RefSeq" id="WP_069859489.1">
    <property type="nucleotide sequence ID" value="NZ_BDFE01000017.1"/>
</dbReference>
<reference evidence="14" key="1">
    <citation type="submission" date="2016-06" db="EMBL/GenBank/DDBJ databases">
        <title>Draft genome sequence of Desulfoplanes formicivorans strain Pf12B.</title>
        <authorList>
            <person name="Watanabe M."/>
            <person name="Kojima H."/>
            <person name="Fukui M."/>
        </authorList>
    </citation>
    <scope>NUCLEOTIDE SEQUENCE [LARGE SCALE GENOMIC DNA]</scope>
    <source>
        <strain evidence="14">Pf12B</strain>
    </source>
</reference>
<keyword evidence="3 8" id="KW-0274">FAD</keyword>
<organism evidence="13 14">
    <name type="scientific">Desulfoplanes formicivorans</name>
    <dbReference type="NCBI Taxonomy" id="1592317"/>
    <lineage>
        <taxon>Bacteria</taxon>
        <taxon>Pseudomonadati</taxon>
        <taxon>Thermodesulfobacteriota</taxon>
        <taxon>Desulfovibrionia</taxon>
        <taxon>Desulfovibrionales</taxon>
        <taxon>Desulfoplanaceae</taxon>
        <taxon>Desulfoplanes</taxon>
    </lineage>
</organism>
<dbReference type="InterPro" id="IPR012999">
    <property type="entry name" value="Pyr_OxRdtase_I_AS"/>
</dbReference>
<dbReference type="InterPro" id="IPR004099">
    <property type="entry name" value="Pyr_nucl-diS_OxRdtase_dimer"/>
</dbReference>
<dbReference type="InterPro" id="IPR001100">
    <property type="entry name" value="Pyr_nuc-diS_OxRdtase"/>
</dbReference>
<keyword evidence="5 10" id="KW-0560">Oxidoreductase</keyword>
<dbReference type="PIRSF" id="PIRSF000350">
    <property type="entry name" value="Mercury_reductase_MerA"/>
    <property type="match status" value="1"/>
</dbReference>
<sequence length="488" mass="52896">MASYDYDIGIIGGGAAGLTVAAGCAQVGAKTIVVEKEAELGGDCLHYGCVPSKTLVHTARVYHLLGQTRSLGLPALDVPPVDFKRIARRIREVIEQIQKHDSRERFCKLGAAVHTGKATFADEHQIILEDGTRLSADKWVVATGSSPARPDVPGLDEVDFLTNRDLFSLESLPQSMIILGGGPIAVEMAQAFARLGTRVTIIQRSAQLLSREDPDMAAIITRCLEEEGVLVRTGLAIARVSAEDQVIRVKARDGQGKNLLFEAEKLLVALGRTPNIMDLGLDQAGVDYTSKGINVDQRLRTSQSHIYAAGDVTGRFLFTHAAGYEGGIVVSNAAFHLPRKVDYTFMPWCTYTDPELAGIGYTENQARANNIQYRVITETFAANDRSLAENNTTGLLKLVLDSKDKPIGVQIIGPHAGELLGEWVAFFNAGMKLSTLAASVHPYPTLGEINKRVAGSYLAPKIFSKTVSRALTFFFQFKGRACPLPEDN</sequence>
<dbReference type="Gene3D" id="3.30.390.30">
    <property type="match status" value="1"/>
</dbReference>
<evidence type="ECO:0000256" key="9">
    <source>
        <dbReference type="PIRSR" id="PIRSR000350-4"/>
    </source>
</evidence>
<dbReference type="GO" id="GO:0016668">
    <property type="term" value="F:oxidoreductase activity, acting on a sulfur group of donors, NAD(P) as acceptor"/>
    <property type="evidence" value="ECO:0007669"/>
    <property type="project" value="InterPro"/>
</dbReference>
<keyword evidence="6" id="KW-1015">Disulfide bond</keyword>
<name>A0A194AKI5_9BACT</name>
<keyword evidence="8" id="KW-0520">NAD</keyword>
<keyword evidence="7 10" id="KW-0676">Redox-active center</keyword>
<comment type="similarity">
    <text evidence="1 10">Belongs to the class-I pyridine nucleotide-disulfide oxidoreductase family.</text>
</comment>
<dbReference type="PANTHER" id="PTHR43014:SF4">
    <property type="entry name" value="PYRIDINE NUCLEOTIDE-DISULFIDE OXIDOREDUCTASE RCLA-RELATED"/>
    <property type="match status" value="1"/>
</dbReference>
<feature type="disulfide bond" description="Redox-active" evidence="9">
    <location>
        <begin position="44"/>
        <end position="49"/>
    </location>
</feature>
<feature type="binding site" evidence="8">
    <location>
        <begin position="180"/>
        <end position="187"/>
    </location>
    <ligand>
        <name>NAD(+)</name>
        <dbReference type="ChEBI" id="CHEBI:57540"/>
    </ligand>
</feature>
<dbReference type="FunFam" id="3.30.390.30:FF:000001">
    <property type="entry name" value="Dihydrolipoyl dehydrogenase"/>
    <property type="match status" value="1"/>
</dbReference>
<dbReference type="EMBL" id="BDFE01000017">
    <property type="protein sequence ID" value="GAU09224.1"/>
    <property type="molecule type" value="Genomic_DNA"/>
</dbReference>
<dbReference type="STRING" id="1592317.DPF_1946"/>
<feature type="binding site" evidence="8">
    <location>
        <begin position="143"/>
        <end position="145"/>
    </location>
    <ligand>
        <name>FAD</name>
        <dbReference type="ChEBI" id="CHEBI:57692"/>
    </ligand>
</feature>
<evidence type="ECO:0000313" key="13">
    <source>
        <dbReference type="EMBL" id="GAU09224.1"/>
    </source>
</evidence>
<dbReference type="AlphaFoldDB" id="A0A194AKI5"/>
<dbReference type="GO" id="GO:0050660">
    <property type="term" value="F:flavin adenine dinucleotide binding"/>
    <property type="evidence" value="ECO:0007669"/>
    <property type="project" value="TreeGrafter"/>
</dbReference>
<dbReference type="PRINTS" id="PR00411">
    <property type="entry name" value="PNDRDTASEI"/>
</dbReference>
<evidence type="ECO:0000256" key="8">
    <source>
        <dbReference type="PIRSR" id="PIRSR000350-3"/>
    </source>
</evidence>
<keyword evidence="4" id="KW-0521">NADP</keyword>
<dbReference type="InterPro" id="IPR023753">
    <property type="entry name" value="FAD/NAD-binding_dom"/>
</dbReference>
<evidence type="ECO:0000256" key="6">
    <source>
        <dbReference type="ARBA" id="ARBA00023157"/>
    </source>
</evidence>
<feature type="binding site" evidence="8">
    <location>
        <position position="311"/>
    </location>
    <ligand>
        <name>FAD</name>
        <dbReference type="ChEBI" id="CHEBI:57692"/>
    </ligand>
</feature>
<dbReference type="SUPFAM" id="SSF55424">
    <property type="entry name" value="FAD/NAD-linked reductases, dimerisation (C-terminal) domain"/>
    <property type="match status" value="1"/>
</dbReference>
<evidence type="ECO:0000256" key="10">
    <source>
        <dbReference type="RuleBase" id="RU003691"/>
    </source>
</evidence>
<keyword evidence="8" id="KW-0547">Nucleotide-binding</keyword>
<accession>A0A194AKI5</accession>
<dbReference type="OrthoDB" id="9786429at2"/>
<dbReference type="Pfam" id="PF02852">
    <property type="entry name" value="Pyr_redox_dim"/>
    <property type="match status" value="1"/>
</dbReference>
<feature type="domain" description="Pyridine nucleotide-disulphide oxidoreductase dimerisation" evidence="11">
    <location>
        <begin position="346"/>
        <end position="449"/>
    </location>
</feature>
<evidence type="ECO:0000256" key="4">
    <source>
        <dbReference type="ARBA" id="ARBA00022857"/>
    </source>
</evidence>
<dbReference type="PROSITE" id="PS00076">
    <property type="entry name" value="PYRIDINE_REDOX_1"/>
    <property type="match status" value="1"/>
</dbReference>
<dbReference type="SUPFAM" id="SSF51905">
    <property type="entry name" value="FAD/NAD(P)-binding domain"/>
    <property type="match status" value="1"/>
</dbReference>
<evidence type="ECO:0000259" key="11">
    <source>
        <dbReference type="Pfam" id="PF02852"/>
    </source>
</evidence>
<dbReference type="GO" id="GO:0003955">
    <property type="term" value="F:NAD(P)H dehydrogenase (quinone) activity"/>
    <property type="evidence" value="ECO:0007669"/>
    <property type="project" value="TreeGrafter"/>
</dbReference>
<dbReference type="Gene3D" id="3.50.50.60">
    <property type="entry name" value="FAD/NAD(P)-binding domain"/>
    <property type="match status" value="2"/>
</dbReference>
<evidence type="ECO:0000256" key="1">
    <source>
        <dbReference type="ARBA" id="ARBA00007532"/>
    </source>
</evidence>
<feature type="binding site" evidence="8">
    <location>
        <position position="53"/>
    </location>
    <ligand>
        <name>FAD</name>
        <dbReference type="ChEBI" id="CHEBI:57692"/>
    </ligand>
</feature>
<dbReference type="PANTHER" id="PTHR43014">
    <property type="entry name" value="MERCURIC REDUCTASE"/>
    <property type="match status" value="1"/>
</dbReference>
<evidence type="ECO:0000256" key="7">
    <source>
        <dbReference type="ARBA" id="ARBA00023284"/>
    </source>
</evidence>
<feature type="domain" description="FAD/NAD(P)-binding" evidence="12">
    <location>
        <begin position="6"/>
        <end position="326"/>
    </location>
</feature>
<evidence type="ECO:0000259" key="12">
    <source>
        <dbReference type="Pfam" id="PF07992"/>
    </source>
</evidence>
<evidence type="ECO:0000256" key="5">
    <source>
        <dbReference type="ARBA" id="ARBA00023002"/>
    </source>
</evidence>
<dbReference type="InterPro" id="IPR036188">
    <property type="entry name" value="FAD/NAD-bd_sf"/>
</dbReference>
<comment type="cofactor">
    <cofactor evidence="8">
        <name>FAD</name>
        <dbReference type="ChEBI" id="CHEBI:57692"/>
    </cofactor>
    <text evidence="8">Binds 1 FAD per subunit.</text>
</comment>
<dbReference type="InterPro" id="IPR016156">
    <property type="entry name" value="FAD/NAD-linked_Rdtase_dimer_sf"/>
</dbReference>
<comment type="caution">
    <text evidence="13">The sequence shown here is derived from an EMBL/GenBank/DDBJ whole genome shotgun (WGS) entry which is preliminary data.</text>
</comment>